<accession>A0A0E4CIE1</accession>
<dbReference type="EMBL" id="CWQJ01000015">
    <property type="protein sequence ID" value="CSC36336.1"/>
    <property type="molecule type" value="Genomic_DNA"/>
</dbReference>
<gene>
    <name evidence="1" type="ORF">ERS013201_02441</name>
</gene>
<evidence type="ECO:0000313" key="1">
    <source>
        <dbReference type="EMBL" id="CSC36336.1"/>
    </source>
</evidence>
<name>A0A0E4CIE1_VIBCL</name>
<organism evidence="1 2">
    <name type="scientific">Vibrio cholerae</name>
    <dbReference type="NCBI Taxonomy" id="666"/>
    <lineage>
        <taxon>Bacteria</taxon>
        <taxon>Pseudomonadati</taxon>
        <taxon>Pseudomonadota</taxon>
        <taxon>Gammaproteobacteria</taxon>
        <taxon>Vibrionales</taxon>
        <taxon>Vibrionaceae</taxon>
        <taxon>Vibrio</taxon>
    </lineage>
</organism>
<sequence length="38" mass="4069">MAHFVSASLLCASDLDSTQTALRDFPVCAMGNDLSKDH</sequence>
<proteinExistence type="predicted"/>
<protein>
    <submittedName>
        <fullName evidence="1">Uncharacterized protein</fullName>
    </submittedName>
</protein>
<dbReference type="AlphaFoldDB" id="A0A0E4CIE1"/>
<evidence type="ECO:0000313" key="2">
    <source>
        <dbReference type="Proteomes" id="UP000046067"/>
    </source>
</evidence>
<dbReference type="Proteomes" id="UP000046067">
    <property type="component" value="Unassembled WGS sequence"/>
</dbReference>
<reference evidence="1 2" key="1">
    <citation type="submission" date="2015-07" db="EMBL/GenBank/DDBJ databases">
        <authorList>
            <consortium name="Pathogen Informatics"/>
        </authorList>
    </citation>
    <scope>NUCLEOTIDE SEQUENCE [LARGE SCALE GENOMIC DNA]</scope>
    <source>
        <strain evidence="1 2">A325</strain>
    </source>
</reference>